<sequence>MRGKKLLDAIRGGSGGGVEVVCAELKREGDKIDFAAAEFRAAKRKATPEPCARSCRPSPTTSPSWLPPAVN</sequence>
<gene>
    <name evidence="2" type="ORF">GCM10025869_35440</name>
</gene>
<organism evidence="2 3">
    <name type="scientific">Homoserinibacter gongjuensis</name>
    <dbReference type="NCBI Taxonomy" id="1162968"/>
    <lineage>
        <taxon>Bacteria</taxon>
        <taxon>Bacillati</taxon>
        <taxon>Actinomycetota</taxon>
        <taxon>Actinomycetes</taxon>
        <taxon>Micrococcales</taxon>
        <taxon>Microbacteriaceae</taxon>
        <taxon>Homoserinibacter</taxon>
    </lineage>
</organism>
<dbReference type="Proteomes" id="UP001157069">
    <property type="component" value="Unassembled WGS sequence"/>
</dbReference>
<evidence type="ECO:0000256" key="1">
    <source>
        <dbReference type="SAM" id="MobiDB-lite"/>
    </source>
</evidence>
<evidence type="ECO:0000313" key="3">
    <source>
        <dbReference type="Proteomes" id="UP001157069"/>
    </source>
</evidence>
<keyword evidence="3" id="KW-1185">Reference proteome</keyword>
<reference evidence="3" key="1">
    <citation type="journal article" date="2019" name="Int. J. Syst. Evol. Microbiol.">
        <title>The Global Catalogue of Microorganisms (GCM) 10K type strain sequencing project: providing services to taxonomists for standard genome sequencing and annotation.</title>
        <authorList>
            <consortium name="The Broad Institute Genomics Platform"/>
            <consortium name="The Broad Institute Genome Sequencing Center for Infectious Disease"/>
            <person name="Wu L."/>
            <person name="Ma J."/>
        </authorList>
    </citation>
    <scope>NUCLEOTIDE SEQUENCE [LARGE SCALE GENOMIC DNA]</scope>
    <source>
        <strain evidence="3">NBRC 108755</strain>
    </source>
</reference>
<dbReference type="EMBL" id="BSVA01000001">
    <property type="protein sequence ID" value="GMA93015.1"/>
    <property type="molecule type" value="Genomic_DNA"/>
</dbReference>
<accession>A0ABQ6JXI0</accession>
<protein>
    <submittedName>
        <fullName evidence="2">Uncharacterized protein</fullName>
    </submittedName>
</protein>
<comment type="caution">
    <text evidence="2">The sequence shown here is derived from an EMBL/GenBank/DDBJ whole genome shotgun (WGS) entry which is preliminary data.</text>
</comment>
<proteinExistence type="predicted"/>
<feature type="region of interest" description="Disordered" evidence="1">
    <location>
        <begin position="47"/>
        <end position="71"/>
    </location>
</feature>
<evidence type="ECO:0000313" key="2">
    <source>
        <dbReference type="EMBL" id="GMA93015.1"/>
    </source>
</evidence>
<name>A0ABQ6JXI0_9MICO</name>